<dbReference type="RefSeq" id="WP_007109686.1">
    <property type="nucleotide sequence ID" value="NZ_AOIK01000029.1"/>
</dbReference>
<protein>
    <submittedName>
        <fullName evidence="1">Uncharacterized protein</fullName>
    </submittedName>
</protein>
<name>L9ZHV0_NATA2</name>
<dbReference type="eggNOG" id="ENOG502N5WG">
    <property type="taxonomic scope" value="Archaea"/>
</dbReference>
<dbReference type="AlphaFoldDB" id="L9ZHV0"/>
<evidence type="ECO:0000313" key="2">
    <source>
        <dbReference type="Proteomes" id="UP000011511"/>
    </source>
</evidence>
<comment type="caution">
    <text evidence="1">The sequence shown here is derived from an EMBL/GenBank/DDBJ whole genome shotgun (WGS) entry which is preliminary data.</text>
</comment>
<accession>L9ZHV0</accession>
<dbReference type="PATRIC" id="fig|1227494.3.peg.2426"/>
<proteinExistence type="predicted"/>
<sequence>MKKTAAVLTVGSVAATGTAAAAYENEVVVEAPGSASGQFDIEVPDASAEYRDKEFLQRDHLERDNYNDTAVAKGYVDSGQDRILFDGDPADVVERDVPGSLEVTIRSA</sequence>
<organism evidence="1 2">
    <name type="scientific">Natrinema altunense (strain JCM 12890 / CGMCC 1.3731 / AJ2)</name>
    <dbReference type="NCBI Taxonomy" id="1227494"/>
    <lineage>
        <taxon>Archaea</taxon>
        <taxon>Methanobacteriati</taxon>
        <taxon>Methanobacteriota</taxon>
        <taxon>Stenosarchaea group</taxon>
        <taxon>Halobacteria</taxon>
        <taxon>Halobacteriales</taxon>
        <taxon>Natrialbaceae</taxon>
        <taxon>Natrinema</taxon>
    </lineage>
</organism>
<dbReference type="Proteomes" id="UP000011511">
    <property type="component" value="Unassembled WGS sequence"/>
</dbReference>
<gene>
    <name evidence="1" type="ORF">C485_12078</name>
</gene>
<keyword evidence="2" id="KW-1185">Reference proteome</keyword>
<evidence type="ECO:0000313" key="1">
    <source>
        <dbReference type="EMBL" id="ELY85939.1"/>
    </source>
</evidence>
<reference evidence="1 2" key="1">
    <citation type="journal article" date="2014" name="PLoS Genet.">
        <title>Phylogenetically driven sequencing of extremely halophilic archaea reveals strategies for static and dynamic osmo-response.</title>
        <authorList>
            <person name="Becker E.A."/>
            <person name="Seitzer P.M."/>
            <person name="Tritt A."/>
            <person name="Larsen D."/>
            <person name="Krusor M."/>
            <person name="Yao A.I."/>
            <person name="Wu D."/>
            <person name="Madern D."/>
            <person name="Eisen J.A."/>
            <person name="Darling A.E."/>
            <person name="Facciotti M.T."/>
        </authorList>
    </citation>
    <scope>NUCLEOTIDE SEQUENCE [LARGE SCALE GENOMIC DNA]</scope>
    <source>
        <strain evidence="1 2">JCM 12890</strain>
    </source>
</reference>
<dbReference type="EMBL" id="AOIK01000029">
    <property type="protein sequence ID" value="ELY85939.1"/>
    <property type="molecule type" value="Genomic_DNA"/>
</dbReference>